<reference evidence="2" key="1">
    <citation type="submission" date="2020-11" db="EMBL/GenBank/DDBJ databases">
        <title>Whole-genome analyses of Nonomuraea sp. K274.</title>
        <authorList>
            <person name="Veyisoglu A."/>
        </authorList>
    </citation>
    <scope>NUCLEOTIDE SEQUENCE</scope>
    <source>
        <strain evidence="2">K274</strain>
    </source>
</reference>
<name>A0A931ADF1_9ACTN</name>
<feature type="region of interest" description="Disordered" evidence="1">
    <location>
        <begin position="50"/>
        <end position="73"/>
    </location>
</feature>
<gene>
    <name evidence="2" type="ORF">ITP53_20890</name>
</gene>
<protein>
    <submittedName>
        <fullName evidence="2">Uncharacterized protein</fullName>
    </submittedName>
</protein>
<evidence type="ECO:0000313" key="2">
    <source>
        <dbReference type="EMBL" id="MBF8188144.1"/>
    </source>
</evidence>
<dbReference type="AlphaFoldDB" id="A0A931ADF1"/>
<sequence>MTFIRDITDITDIDDKILTSRRWRAASIVVPSPRTGRRATVGSGASVAVGSRACAEPEGQRPAQPQGLPRRAG</sequence>
<proteinExistence type="predicted"/>
<comment type="caution">
    <text evidence="2">The sequence shown here is derived from an EMBL/GenBank/DDBJ whole genome shotgun (WGS) entry which is preliminary data.</text>
</comment>
<dbReference type="EMBL" id="JADOGI010000060">
    <property type="protein sequence ID" value="MBF8188144.1"/>
    <property type="molecule type" value="Genomic_DNA"/>
</dbReference>
<accession>A0A931ADF1</accession>
<keyword evidence="3" id="KW-1185">Reference proteome</keyword>
<evidence type="ECO:0000256" key="1">
    <source>
        <dbReference type="SAM" id="MobiDB-lite"/>
    </source>
</evidence>
<organism evidence="2 3">
    <name type="scientific">Nonomuraea cypriaca</name>
    <dbReference type="NCBI Taxonomy" id="1187855"/>
    <lineage>
        <taxon>Bacteria</taxon>
        <taxon>Bacillati</taxon>
        <taxon>Actinomycetota</taxon>
        <taxon>Actinomycetes</taxon>
        <taxon>Streptosporangiales</taxon>
        <taxon>Streptosporangiaceae</taxon>
        <taxon>Nonomuraea</taxon>
    </lineage>
</organism>
<dbReference type="Proteomes" id="UP000605361">
    <property type="component" value="Unassembled WGS sequence"/>
</dbReference>
<evidence type="ECO:0000313" key="3">
    <source>
        <dbReference type="Proteomes" id="UP000605361"/>
    </source>
</evidence>